<evidence type="ECO:0000313" key="4">
    <source>
        <dbReference type="Proteomes" id="UP000095725"/>
    </source>
</evidence>
<gene>
    <name evidence="1" type="ORF">ERS852494_04055</name>
    <name evidence="2" type="ORF">ERS852558_01977</name>
</gene>
<sequence>MPILGYKKTGFLQIIEPKIIIRKAGRNNAYITAVLDKSRSVAQAKREELKLKFS</sequence>
<dbReference type="EMBL" id="CZAI01000012">
    <property type="protein sequence ID" value="CUQ13196.1"/>
    <property type="molecule type" value="Genomic_DNA"/>
</dbReference>
<dbReference type="Proteomes" id="UP000095725">
    <property type="component" value="Unassembled WGS sequence"/>
</dbReference>
<evidence type="ECO:0000313" key="2">
    <source>
        <dbReference type="EMBL" id="CUQ14968.1"/>
    </source>
</evidence>
<dbReference type="AlphaFoldDB" id="A0A174TVT2"/>
<protein>
    <submittedName>
        <fullName evidence="1">Uncharacterized protein</fullName>
    </submittedName>
</protein>
<evidence type="ECO:0000313" key="1">
    <source>
        <dbReference type="EMBL" id="CUQ13196.1"/>
    </source>
</evidence>
<name>A0A174TVT2_9BACE</name>
<proteinExistence type="predicted"/>
<organism evidence="1 3">
    <name type="scientific">Bacteroides caccae</name>
    <dbReference type="NCBI Taxonomy" id="47678"/>
    <lineage>
        <taxon>Bacteria</taxon>
        <taxon>Pseudomonadati</taxon>
        <taxon>Bacteroidota</taxon>
        <taxon>Bacteroidia</taxon>
        <taxon>Bacteroidales</taxon>
        <taxon>Bacteroidaceae</taxon>
        <taxon>Bacteroides</taxon>
    </lineage>
</organism>
<evidence type="ECO:0000313" key="3">
    <source>
        <dbReference type="Proteomes" id="UP000095657"/>
    </source>
</evidence>
<reference evidence="3 4" key="1">
    <citation type="submission" date="2015-09" db="EMBL/GenBank/DDBJ databases">
        <authorList>
            <consortium name="Pathogen Informatics"/>
        </authorList>
    </citation>
    <scope>NUCLEOTIDE SEQUENCE [LARGE SCALE GENOMIC DNA]</scope>
    <source>
        <strain evidence="1 3">2789STDY5834880</strain>
        <strain evidence="2 4">2789STDY5834946</strain>
    </source>
</reference>
<dbReference type="Proteomes" id="UP000095657">
    <property type="component" value="Unassembled WGS sequence"/>
</dbReference>
<accession>A0A174TVT2</accession>
<dbReference type="EMBL" id="CZBL01000007">
    <property type="protein sequence ID" value="CUQ14968.1"/>
    <property type="molecule type" value="Genomic_DNA"/>
</dbReference>